<proteinExistence type="predicted"/>
<accession>E1IFS7</accession>
<dbReference type="Proteomes" id="UP000054010">
    <property type="component" value="Unassembled WGS sequence"/>
</dbReference>
<evidence type="ECO:0000313" key="2">
    <source>
        <dbReference type="Proteomes" id="UP000054010"/>
    </source>
</evidence>
<gene>
    <name evidence="1" type="ORF">OSCT_2178</name>
</gene>
<dbReference type="AlphaFoldDB" id="E1IFS7"/>
<protein>
    <submittedName>
        <fullName evidence="1">Uncharacterized protein</fullName>
    </submittedName>
</protein>
<name>E1IFS7_9CHLR</name>
<comment type="caution">
    <text evidence="1">The sequence shown here is derived from an EMBL/GenBank/DDBJ whole genome shotgun (WGS) entry which is preliminary data.</text>
</comment>
<dbReference type="OrthoDB" id="9848843at2"/>
<organism evidence="1 2">
    <name type="scientific">Oscillochloris trichoides DG-6</name>
    <dbReference type="NCBI Taxonomy" id="765420"/>
    <lineage>
        <taxon>Bacteria</taxon>
        <taxon>Bacillati</taxon>
        <taxon>Chloroflexota</taxon>
        <taxon>Chloroflexia</taxon>
        <taxon>Chloroflexales</taxon>
        <taxon>Chloroflexineae</taxon>
        <taxon>Oscillochloridaceae</taxon>
        <taxon>Oscillochloris</taxon>
    </lineage>
</organism>
<dbReference type="STRING" id="765420.OSCT_2178"/>
<sequence>MYQQLLDELAGYTGEGGVTPSDLLSLPDGLRRLLTWLTRHGNVGVEDLCHEVGCEQEQAQNVADTLIARGLLVAEEHAGQVRYSVRMARVRTRGRTPDRLKNLFD</sequence>
<reference evidence="1 2" key="1">
    <citation type="journal article" date="2011" name="J. Bacteriol.">
        <title>Draft genome sequence of the anoxygenic filamentous phototrophic bacterium Oscillochloris trichoides subsp. DG-6.</title>
        <authorList>
            <person name="Kuznetsov B.B."/>
            <person name="Ivanovsky R.N."/>
            <person name="Keppen O.I."/>
            <person name="Sukhacheva M.V."/>
            <person name="Bumazhkin B.K."/>
            <person name="Patutina E.O."/>
            <person name="Beletsky A.V."/>
            <person name="Mardanov A.V."/>
            <person name="Baslerov R.V."/>
            <person name="Panteleeva A.N."/>
            <person name="Kolganova T.V."/>
            <person name="Ravin N.V."/>
            <person name="Skryabin K.G."/>
        </authorList>
    </citation>
    <scope>NUCLEOTIDE SEQUENCE [LARGE SCALE GENOMIC DNA]</scope>
    <source>
        <strain evidence="1 2">DG-6</strain>
    </source>
</reference>
<evidence type="ECO:0000313" key="1">
    <source>
        <dbReference type="EMBL" id="EFO79968.1"/>
    </source>
</evidence>
<dbReference type="HOGENOM" id="CLU_2233804_0_0_0"/>
<dbReference type="EMBL" id="ADVR01000094">
    <property type="protein sequence ID" value="EFO79968.1"/>
    <property type="molecule type" value="Genomic_DNA"/>
</dbReference>
<keyword evidence="2" id="KW-1185">Reference proteome</keyword>